<evidence type="ECO:0000256" key="7">
    <source>
        <dbReference type="ARBA" id="ARBA00023136"/>
    </source>
</evidence>
<keyword evidence="7 8" id="KW-0472">Membrane</keyword>
<reference evidence="9 10" key="1">
    <citation type="submission" date="2018-01" db="EMBL/GenBank/DDBJ databases">
        <title>Whole genome analyses suggest that Burkholderia sensu lato contains two further novel genera in the rhizoxinica-symbiotica group Mycetohabitans gen. nov., and Trinickia gen. nov.: implications for the evolution of diazotrophy and nodulation in the Burkholderiaceae.</title>
        <authorList>
            <person name="Estrada-de los Santos P."/>
            <person name="Palmer M."/>
            <person name="Chavez-Ramirez B."/>
            <person name="Beukes C."/>
            <person name="Steenkamp E.T."/>
            <person name="Hirsch A.M."/>
            <person name="Manyaka P."/>
            <person name="Maluk M."/>
            <person name="Lafos M."/>
            <person name="Crook M."/>
            <person name="Gross E."/>
            <person name="Simon M.F."/>
            <person name="Bueno dos Reis Junior F."/>
            <person name="Poole P.S."/>
            <person name="Venter S.N."/>
            <person name="James E.K."/>
        </authorList>
    </citation>
    <scope>NUCLEOTIDE SEQUENCE [LARGE SCALE GENOMIC DNA]</scope>
    <source>
        <strain evidence="9 10">GP25-8</strain>
    </source>
</reference>
<evidence type="ECO:0000256" key="8">
    <source>
        <dbReference type="RuleBase" id="RU365092"/>
    </source>
</evidence>
<keyword evidence="10" id="KW-1185">Reference proteome</keyword>
<protein>
    <recommendedName>
        <fullName evidence="8">L-lactate permease</fullName>
    </recommendedName>
</protein>
<evidence type="ECO:0000313" key="9">
    <source>
        <dbReference type="EMBL" id="PMS28530.1"/>
    </source>
</evidence>
<dbReference type="Proteomes" id="UP000235347">
    <property type="component" value="Unassembled WGS sequence"/>
</dbReference>
<dbReference type="Pfam" id="PF02652">
    <property type="entry name" value="Lactate_perm"/>
    <property type="match status" value="2"/>
</dbReference>
<feature type="transmembrane region" description="Helical" evidence="8">
    <location>
        <begin position="24"/>
        <end position="45"/>
    </location>
</feature>
<dbReference type="GO" id="GO:0015295">
    <property type="term" value="F:solute:proton symporter activity"/>
    <property type="evidence" value="ECO:0007669"/>
    <property type="project" value="TreeGrafter"/>
</dbReference>
<dbReference type="RefSeq" id="WP_102608118.1">
    <property type="nucleotide sequence ID" value="NZ_CADIKD010000006.1"/>
</dbReference>
<evidence type="ECO:0000256" key="6">
    <source>
        <dbReference type="ARBA" id="ARBA00022989"/>
    </source>
</evidence>
<organism evidence="9 10">
    <name type="scientific">Trinickia soli</name>
    <dbReference type="NCBI Taxonomy" id="380675"/>
    <lineage>
        <taxon>Bacteria</taxon>
        <taxon>Pseudomonadati</taxon>
        <taxon>Pseudomonadota</taxon>
        <taxon>Betaproteobacteria</taxon>
        <taxon>Burkholderiales</taxon>
        <taxon>Burkholderiaceae</taxon>
        <taxon>Trinickia</taxon>
    </lineage>
</organism>
<feature type="transmembrane region" description="Helical" evidence="8">
    <location>
        <begin position="152"/>
        <end position="174"/>
    </location>
</feature>
<feature type="transmembrane region" description="Helical" evidence="8">
    <location>
        <begin position="126"/>
        <end position="146"/>
    </location>
</feature>
<dbReference type="GO" id="GO:0015129">
    <property type="term" value="F:lactate transmembrane transporter activity"/>
    <property type="evidence" value="ECO:0007669"/>
    <property type="project" value="UniProtKB-UniRule"/>
</dbReference>
<gene>
    <name evidence="9" type="ORF">C0Z19_02215</name>
</gene>
<feature type="transmembrane region" description="Helical" evidence="8">
    <location>
        <begin position="210"/>
        <end position="228"/>
    </location>
</feature>
<keyword evidence="6 8" id="KW-1133">Transmembrane helix</keyword>
<feature type="transmembrane region" description="Helical" evidence="8">
    <location>
        <begin position="82"/>
        <end position="105"/>
    </location>
</feature>
<dbReference type="NCBIfam" id="TIGR00795">
    <property type="entry name" value="lctP"/>
    <property type="match status" value="1"/>
</dbReference>
<dbReference type="PANTHER" id="PTHR30003:SF0">
    <property type="entry name" value="GLYCOLATE PERMEASE GLCA-RELATED"/>
    <property type="match status" value="1"/>
</dbReference>
<name>A0A2N7WGI1_9BURK</name>
<evidence type="ECO:0000313" key="10">
    <source>
        <dbReference type="Proteomes" id="UP000235347"/>
    </source>
</evidence>
<dbReference type="PANTHER" id="PTHR30003">
    <property type="entry name" value="L-LACTATE PERMEASE"/>
    <property type="match status" value="1"/>
</dbReference>
<evidence type="ECO:0000256" key="2">
    <source>
        <dbReference type="ARBA" id="ARBA00010100"/>
    </source>
</evidence>
<dbReference type="InterPro" id="IPR003804">
    <property type="entry name" value="Lactate_perm"/>
</dbReference>
<comment type="caution">
    <text evidence="9">The sequence shown here is derived from an EMBL/GenBank/DDBJ whole genome shotgun (WGS) entry which is preliminary data.</text>
</comment>
<feature type="transmembrane region" description="Helical" evidence="8">
    <location>
        <begin position="181"/>
        <end position="204"/>
    </location>
</feature>
<feature type="transmembrane region" description="Helical" evidence="8">
    <location>
        <begin position="263"/>
        <end position="280"/>
    </location>
</feature>
<keyword evidence="3 8" id="KW-0813">Transport</keyword>
<feature type="transmembrane region" description="Helical" evidence="8">
    <location>
        <begin position="235"/>
        <end position="257"/>
    </location>
</feature>
<sequence length="578" mass="60995">MNPTLALPAGILFAQPLTPVANSLLLSFLVAIVPIAVALVMLGVFRRPAWQASLSGLVAGFAIAVAVWGMPAGLALNAVGAGMMLALIPVMWIVFNALLLYNIAVKSGRFDQFRQWMLDHLPDDRRLVLLVVAFSFGCLLEGISGFGTPVAITSALLIGLGFPALEALTFTLIFNTAPVAFGALGVPITVLGAVTSLPAATLGAMVGRQLPFFALLLPFYSVGMYGGWRSIRELFPALLVSGGSFALAQFVTSNFLGYQLTDVLSSLTSLIVTIGFLKVWKPRPNPAFAMVRVGAGSGGSVRAGGPVKSGNGADCAEAGDAAVAVAVKIERNHDTHRIGYGGWLPWLVVSAVVIFWVHAGVAAIGDVKVKWPGLHNAVYMTLYHKPYAAIWDFQPLGTGTAILLAAIITALWTRLSVRDFFGCVAGTWKQTRIAIVTVMMIVGLAYLLNYSGMSYTLGMGVASTGALFPLVSATLGWVAVFLSGSDTSGNALFGNLQVVAARQLHLDPVLMAATNSSGGVMGKMISPQNIATGVSTTDLKGQEGVVFARTFWHSILLTLLLGVLVFLQQHVLSWMIPH</sequence>
<dbReference type="EMBL" id="PNYB01000001">
    <property type="protein sequence ID" value="PMS28530.1"/>
    <property type="molecule type" value="Genomic_DNA"/>
</dbReference>
<feature type="transmembrane region" description="Helical" evidence="8">
    <location>
        <begin position="457"/>
        <end position="482"/>
    </location>
</feature>
<comment type="subcellular location">
    <subcellularLocation>
        <location evidence="8">Cell inner membrane</location>
        <topology evidence="8">Multi-pass membrane protein</topology>
    </subcellularLocation>
    <subcellularLocation>
        <location evidence="1">Cell membrane</location>
        <topology evidence="1">Multi-pass membrane protein</topology>
    </subcellularLocation>
</comment>
<keyword evidence="5 8" id="KW-0812">Transmembrane</keyword>
<dbReference type="AlphaFoldDB" id="A0A2N7WGI1"/>
<evidence type="ECO:0000256" key="4">
    <source>
        <dbReference type="ARBA" id="ARBA00022475"/>
    </source>
</evidence>
<accession>A0A2N7WGI1</accession>
<comment type="function">
    <text evidence="8">Uptake of L-lactate across the membrane. Can also transport D-lactate and glycolate.</text>
</comment>
<feature type="transmembrane region" description="Helical" evidence="8">
    <location>
        <begin position="393"/>
        <end position="412"/>
    </location>
</feature>
<keyword evidence="4" id="KW-1003">Cell membrane</keyword>
<feature type="transmembrane region" description="Helical" evidence="8">
    <location>
        <begin position="57"/>
        <end position="76"/>
    </location>
</feature>
<feature type="transmembrane region" description="Helical" evidence="8">
    <location>
        <begin position="555"/>
        <end position="576"/>
    </location>
</feature>
<dbReference type="GO" id="GO:0005886">
    <property type="term" value="C:plasma membrane"/>
    <property type="evidence" value="ECO:0007669"/>
    <property type="project" value="UniProtKB-SubCell"/>
</dbReference>
<feature type="transmembrane region" description="Helical" evidence="8">
    <location>
        <begin position="343"/>
        <end position="364"/>
    </location>
</feature>
<evidence type="ECO:0000256" key="3">
    <source>
        <dbReference type="ARBA" id="ARBA00022448"/>
    </source>
</evidence>
<evidence type="ECO:0000256" key="1">
    <source>
        <dbReference type="ARBA" id="ARBA00004651"/>
    </source>
</evidence>
<comment type="similarity">
    <text evidence="2 8">Belongs to the lactate permease family.</text>
</comment>
<proteinExistence type="inferred from homology"/>
<evidence type="ECO:0000256" key="5">
    <source>
        <dbReference type="ARBA" id="ARBA00022692"/>
    </source>
</evidence>
<keyword evidence="8" id="KW-0997">Cell inner membrane</keyword>
<feature type="transmembrane region" description="Helical" evidence="8">
    <location>
        <begin position="433"/>
        <end position="451"/>
    </location>
</feature>